<dbReference type="HOGENOM" id="CLU_1517253_0_0_6"/>
<evidence type="ECO:0000313" key="2">
    <source>
        <dbReference type="Proteomes" id="UP000002964"/>
    </source>
</evidence>
<organism evidence="1 2">
    <name type="scientific">Thiorhodovibrio frisius</name>
    <dbReference type="NCBI Taxonomy" id="631362"/>
    <lineage>
        <taxon>Bacteria</taxon>
        <taxon>Pseudomonadati</taxon>
        <taxon>Pseudomonadota</taxon>
        <taxon>Gammaproteobacteria</taxon>
        <taxon>Chromatiales</taxon>
        <taxon>Chromatiaceae</taxon>
        <taxon>Thiorhodovibrio</taxon>
    </lineage>
</organism>
<reference evidence="2" key="1">
    <citation type="submission" date="2011-06" db="EMBL/GenBank/DDBJ databases">
        <authorList>
            <consortium name="US DOE Joint Genome Institute (JGI-PGF)"/>
            <person name="Lucas S."/>
            <person name="Han J."/>
            <person name="Lapidus A."/>
            <person name="Cheng J.-F."/>
            <person name="Goodwin L."/>
            <person name="Pitluck S."/>
            <person name="Peters L."/>
            <person name="Land M.L."/>
            <person name="Hauser L."/>
            <person name="Vogl K."/>
            <person name="Liu Z."/>
            <person name="Overmann J."/>
            <person name="Frigaard N.-U."/>
            <person name="Bryant D.A."/>
            <person name="Woyke T.J."/>
        </authorList>
    </citation>
    <scope>NUCLEOTIDE SEQUENCE [LARGE SCALE GENOMIC DNA]</scope>
    <source>
        <strain evidence="2">970</strain>
    </source>
</reference>
<reference evidence="1 2" key="2">
    <citation type="submission" date="2011-11" db="EMBL/GenBank/DDBJ databases">
        <authorList>
            <consortium name="US DOE Joint Genome Institute"/>
            <person name="Lucas S."/>
            <person name="Han J."/>
            <person name="Lapidus A."/>
            <person name="Cheng J.-F."/>
            <person name="Goodwin L."/>
            <person name="Pitluck S."/>
            <person name="Peters L."/>
            <person name="Ovchinnikova G."/>
            <person name="Zhang X."/>
            <person name="Detter J.C."/>
            <person name="Han C."/>
            <person name="Tapia R."/>
            <person name="Land M."/>
            <person name="Hauser L."/>
            <person name="Kyrpides N."/>
            <person name="Ivanova N."/>
            <person name="Pagani I."/>
            <person name="Vogl K."/>
            <person name="Liu Z."/>
            <person name="Overmann J."/>
            <person name="Frigaard N.-U."/>
            <person name="Bryant D."/>
            <person name="Woyke T."/>
        </authorList>
    </citation>
    <scope>NUCLEOTIDE SEQUENCE [LARGE SCALE GENOMIC DNA]</scope>
    <source>
        <strain evidence="1 2">970</strain>
    </source>
</reference>
<dbReference type="STRING" id="631362.Thi970DRAFT_00228"/>
<keyword evidence="2" id="KW-1185">Reference proteome</keyword>
<accession>H8YWC2</accession>
<dbReference type="EMBL" id="JH603164">
    <property type="protein sequence ID" value="EIC23725.1"/>
    <property type="molecule type" value="Genomic_DNA"/>
</dbReference>
<dbReference type="AlphaFoldDB" id="H8YWC2"/>
<dbReference type="Proteomes" id="UP000002964">
    <property type="component" value="Unassembled WGS sequence"/>
</dbReference>
<name>H8YWC2_9GAMM</name>
<sequence>MGDHNFSQLLQPWGISIESNEAINKSLEPEIPFLANAVALHFLKASNGRRLMVNLIDNALMQHTLAFLAEKKEISTCNRLIVLIAMLTSVNNVGVLGRQQFNSLHVFALAADLILRTSSVGLLTAIDGKYGRGENKAFRLILASRVQKILELGIVPPRLSGNPLSKAELSLKVVDTV</sequence>
<gene>
    <name evidence="1" type="ORF">Thi970DRAFT_00228</name>
</gene>
<protein>
    <submittedName>
        <fullName evidence="1">Uncharacterized protein</fullName>
    </submittedName>
</protein>
<dbReference type="RefSeq" id="WP_009146700.1">
    <property type="nucleotide sequence ID" value="NZ_CP121471.1"/>
</dbReference>
<evidence type="ECO:0000313" key="1">
    <source>
        <dbReference type="EMBL" id="EIC23725.1"/>
    </source>
</evidence>
<proteinExistence type="predicted"/>